<name>A0ABT6Z2G8_9BACT</name>
<accession>A0ABT6Z2G8</accession>
<organism evidence="1 2">
    <name type="scientific">Flectobacillus rivi</name>
    <dbReference type="NCBI Taxonomy" id="2984209"/>
    <lineage>
        <taxon>Bacteria</taxon>
        <taxon>Pseudomonadati</taxon>
        <taxon>Bacteroidota</taxon>
        <taxon>Cytophagia</taxon>
        <taxon>Cytophagales</taxon>
        <taxon>Flectobacillaceae</taxon>
        <taxon>Flectobacillus</taxon>
    </lineage>
</organism>
<dbReference type="RefSeq" id="WP_283381636.1">
    <property type="nucleotide sequence ID" value="NZ_JASHIE010000006.1"/>
</dbReference>
<sequence>MEIFSFLGDDNTKPIYSCSCCGKIYDELPLCFGTDYPEYYYSVPPNERETRIELHESLFVVDDQYFFHRGRLTIPITDYHEDLIFNVWTTISKDNFDKRMNLWSDPNRTKEEPYFGWLQTSVPSYGDTINLKTISIEQEVGFIPEIILIEEGHSLTLDQENGISYQKAVEIVDTIIRLQHKAD</sequence>
<proteinExistence type="predicted"/>
<dbReference type="Proteomes" id="UP001225761">
    <property type="component" value="Unassembled WGS sequence"/>
</dbReference>
<dbReference type="Pfam" id="PF09965">
    <property type="entry name" value="DUF2199"/>
    <property type="match status" value="1"/>
</dbReference>
<evidence type="ECO:0000313" key="2">
    <source>
        <dbReference type="Proteomes" id="UP001225761"/>
    </source>
</evidence>
<evidence type="ECO:0000313" key="1">
    <source>
        <dbReference type="EMBL" id="MDI9874839.1"/>
    </source>
</evidence>
<dbReference type="InterPro" id="IPR018697">
    <property type="entry name" value="DUF2199"/>
</dbReference>
<protein>
    <submittedName>
        <fullName evidence="1">DUF2199 domain-containing protein</fullName>
    </submittedName>
</protein>
<gene>
    <name evidence="1" type="ORF">QM481_09910</name>
</gene>
<reference evidence="1 2" key="1">
    <citation type="submission" date="2023-05" db="EMBL/GenBank/DDBJ databases">
        <title>Novel species of genus Flectobacillus isolated from stream in China.</title>
        <authorList>
            <person name="Lu H."/>
        </authorList>
    </citation>
    <scope>NUCLEOTIDE SEQUENCE [LARGE SCALE GENOMIC DNA]</scope>
    <source>
        <strain evidence="1 2">LFS242W</strain>
    </source>
</reference>
<dbReference type="EMBL" id="JASHIE010000006">
    <property type="protein sequence ID" value="MDI9874839.1"/>
    <property type="molecule type" value="Genomic_DNA"/>
</dbReference>
<comment type="caution">
    <text evidence="1">The sequence shown here is derived from an EMBL/GenBank/DDBJ whole genome shotgun (WGS) entry which is preliminary data.</text>
</comment>
<keyword evidence="2" id="KW-1185">Reference proteome</keyword>